<evidence type="ECO:0000313" key="1">
    <source>
        <dbReference type="EMBL" id="QEW06325.1"/>
    </source>
</evidence>
<reference evidence="1 2" key="1">
    <citation type="submission" date="2019-09" db="EMBL/GenBank/DDBJ databases">
        <title>Nitrincola iocasae sp. nov., a bacterium isolated from the sediment collected at a cold seep field in South China Sea.</title>
        <authorList>
            <person name="Zhang H."/>
            <person name="Wang H."/>
            <person name="Li C."/>
        </authorList>
    </citation>
    <scope>NUCLEOTIDE SEQUENCE [LARGE SCALE GENOMIC DNA]</scope>
    <source>
        <strain evidence="1 2">KXZD1103</strain>
    </source>
</reference>
<dbReference type="AlphaFoldDB" id="A0A5J6LCL1"/>
<dbReference type="Proteomes" id="UP000325606">
    <property type="component" value="Chromosome"/>
</dbReference>
<gene>
    <name evidence="1" type="ORF">F5I99_07305</name>
</gene>
<dbReference type="RefSeq" id="WP_151054555.1">
    <property type="nucleotide sequence ID" value="NZ_CP044222.1"/>
</dbReference>
<evidence type="ECO:0000313" key="2">
    <source>
        <dbReference type="Proteomes" id="UP000325606"/>
    </source>
</evidence>
<dbReference type="EMBL" id="CP044222">
    <property type="protein sequence ID" value="QEW06325.1"/>
    <property type="molecule type" value="Genomic_DNA"/>
</dbReference>
<accession>A0A5J6LCL1</accession>
<dbReference type="KEGG" id="nik:F5I99_07305"/>
<keyword evidence="2" id="KW-1185">Reference proteome</keyword>
<proteinExistence type="predicted"/>
<sequence>MRFLKNHHLDGWPILDTQTQKPLSKDETIEMLNLMNTKLERITQLECSLYLALSALDFEAGEWNEEAIIRHQREQIDIGRDYLRKAFDQEMTDRLSQLFQKVVESRPFDLPPRR</sequence>
<organism evidence="1 2">
    <name type="scientific">Nitrincola iocasae</name>
    <dbReference type="NCBI Taxonomy" id="2614693"/>
    <lineage>
        <taxon>Bacteria</taxon>
        <taxon>Pseudomonadati</taxon>
        <taxon>Pseudomonadota</taxon>
        <taxon>Gammaproteobacteria</taxon>
        <taxon>Oceanospirillales</taxon>
        <taxon>Oceanospirillaceae</taxon>
        <taxon>Nitrincola</taxon>
    </lineage>
</organism>
<name>A0A5J6LCL1_9GAMM</name>
<protein>
    <submittedName>
        <fullName evidence="1">Uncharacterized protein</fullName>
    </submittedName>
</protein>